<sequence length="43" mass="5052">MAWLKDVLALKNSYLFMIIIAQTGIETNLSRNQRDLPIFRLMI</sequence>
<dbReference type="EMBL" id="CAADFH010000003">
    <property type="protein sequence ID" value="VFJ88080.1"/>
    <property type="molecule type" value="Genomic_DNA"/>
</dbReference>
<dbReference type="AlphaFoldDB" id="A0A450U897"/>
<protein>
    <submittedName>
        <fullName evidence="1">Uncharacterized protein</fullName>
    </submittedName>
</protein>
<reference evidence="1" key="1">
    <citation type="submission" date="2019-02" db="EMBL/GenBank/DDBJ databases">
        <authorList>
            <person name="Gruber-Vodicka R. H."/>
            <person name="Seah K. B. B."/>
        </authorList>
    </citation>
    <scope>NUCLEOTIDE SEQUENCE</scope>
    <source>
        <strain evidence="2">BECK_BY7</strain>
        <strain evidence="1">BECK_M6</strain>
    </source>
</reference>
<evidence type="ECO:0000313" key="1">
    <source>
        <dbReference type="EMBL" id="VFJ88080.1"/>
    </source>
</evidence>
<proteinExistence type="predicted"/>
<name>A0A450U897_9GAMM</name>
<evidence type="ECO:0000313" key="2">
    <source>
        <dbReference type="EMBL" id="VFK15942.1"/>
    </source>
</evidence>
<organism evidence="1">
    <name type="scientific">Candidatus Kentrum sp. LFY</name>
    <dbReference type="NCBI Taxonomy" id="2126342"/>
    <lineage>
        <taxon>Bacteria</taxon>
        <taxon>Pseudomonadati</taxon>
        <taxon>Pseudomonadota</taxon>
        <taxon>Gammaproteobacteria</taxon>
        <taxon>Candidatus Kentrum</taxon>
    </lineage>
</organism>
<dbReference type="EMBL" id="CAADFN010000019">
    <property type="protein sequence ID" value="VFK15942.1"/>
    <property type="molecule type" value="Genomic_DNA"/>
</dbReference>
<accession>A0A450U897</accession>
<gene>
    <name evidence="1" type="ORF">BECKLFY1418A_GA0070994_100346</name>
    <name evidence="2" type="ORF">BECKLFY1418C_GA0070996_101913</name>
</gene>